<dbReference type="InterPro" id="IPR006680">
    <property type="entry name" value="Amidohydro-rel"/>
</dbReference>
<proteinExistence type="predicted"/>
<keyword evidence="4" id="KW-1185">Reference proteome</keyword>
<dbReference type="PANTHER" id="PTHR11647">
    <property type="entry name" value="HYDRANTOINASE/DIHYDROPYRIMIDINASE FAMILY MEMBER"/>
    <property type="match status" value="1"/>
</dbReference>
<accession>A0A0Q0XLS9</accession>
<dbReference type="Proteomes" id="UP000050320">
    <property type="component" value="Unassembled WGS sequence"/>
</dbReference>
<dbReference type="InterPro" id="IPR050378">
    <property type="entry name" value="Metallo-dep_Hydrolases_sf"/>
</dbReference>
<comment type="cofactor">
    <cofactor evidence="1">
        <name>Zn(2+)</name>
        <dbReference type="ChEBI" id="CHEBI:29105"/>
    </cofactor>
</comment>
<sequence>MDKVPPFNEVPNGTPGTETILPLLFTNGYMKGKISMEQLVSVSSTNPAKLFGLKNKGNLLPGYDADIVIIDPKKEFTVSYKMLHSNIKYSIFEGEKLYGFPEITILKGKKVMENGRILASAGSGKYVPGEISK</sequence>
<dbReference type="GO" id="GO:0016810">
    <property type="term" value="F:hydrolase activity, acting on carbon-nitrogen (but not peptide) bonds"/>
    <property type="evidence" value="ECO:0007669"/>
    <property type="project" value="InterPro"/>
</dbReference>
<dbReference type="Gene3D" id="3.20.20.140">
    <property type="entry name" value="Metal-dependent hydrolases"/>
    <property type="match status" value="1"/>
</dbReference>
<dbReference type="Pfam" id="PF01979">
    <property type="entry name" value="Amidohydro_1"/>
    <property type="match status" value="1"/>
</dbReference>
<dbReference type="SUPFAM" id="SSF51338">
    <property type="entry name" value="Composite domain of metallo-dependent hydrolases"/>
    <property type="match status" value="1"/>
</dbReference>
<evidence type="ECO:0000313" key="3">
    <source>
        <dbReference type="EMBL" id="KQB36397.1"/>
    </source>
</evidence>
<dbReference type="InterPro" id="IPR011059">
    <property type="entry name" value="Metal-dep_hydrolase_composite"/>
</dbReference>
<dbReference type="PANTHER" id="PTHR11647:SF1">
    <property type="entry name" value="COLLAPSIN RESPONSE MEDIATOR PROTEIN"/>
    <property type="match status" value="1"/>
</dbReference>
<evidence type="ECO:0000256" key="1">
    <source>
        <dbReference type="ARBA" id="ARBA00001947"/>
    </source>
</evidence>
<protein>
    <recommendedName>
        <fullName evidence="2">Amidohydrolase-related domain-containing protein</fullName>
    </recommendedName>
</protein>
<organism evidence="3 4">
    <name type="scientific">Acidiplasma aeolicum</name>
    <dbReference type="NCBI Taxonomy" id="507754"/>
    <lineage>
        <taxon>Archaea</taxon>
        <taxon>Methanobacteriati</taxon>
        <taxon>Thermoplasmatota</taxon>
        <taxon>Thermoplasmata</taxon>
        <taxon>Thermoplasmatales</taxon>
        <taxon>Ferroplasmaceae</taxon>
        <taxon>Acidiplasma</taxon>
    </lineage>
</organism>
<gene>
    <name evidence="3" type="ORF">AOG54_07520</name>
</gene>
<dbReference type="AlphaFoldDB" id="A0A0Q0XLS9"/>
<evidence type="ECO:0000313" key="4">
    <source>
        <dbReference type="Proteomes" id="UP000050320"/>
    </source>
</evidence>
<feature type="domain" description="Amidohydrolase-related" evidence="2">
    <location>
        <begin position="31"/>
        <end position="111"/>
    </location>
</feature>
<name>A0A0Q0XLS9_9ARCH</name>
<comment type="caution">
    <text evidence="3">The sequence shown here is derived from an EMBL/GenBank/DDBJ whole genome shotgun (WGS) entry which is preliminary data.</text>
</comment>
<evidence type="ECO:0000259" key="2">
    <source>
        <dbReference type="Pfam" id="PF01979"/>
    </source>
</evidence>
<reference evidence="3 4" key="1">
    <citation type="submission" date="2015-09" db="EMBL/GenBank/DDBJ databases">
        <title>Heavy metals and arsenic resistance mechanisms in polyextremophilic archaea of the family Ferroplasmaceae.</title>
        <authorList>
            <person name="Bulaev A.G."/>
            <person name="Kanygina A.V."/>
        </authorList>
    </citation>
    <scope>NUCLEOTIDE SEQUENCE [LARGE SCALE GENOMIC DNA]</scope>
    <source>
        <strain evidence="3 4">VT</strain>
    </source>
</reference>
<dbReference type="EMBL" id="LKBG01000020">
    <property type="protein sequence ID" value="KQB36397.1"/>
    <property type="molecule type" value="Genomic_DNA"/>
</dbReference>